<feature type="compositionally biased region" description="Pro residues" evidence="1">
    <location>
        <begin position="46"/>
        <end position="60"/>
    </location>
</feature>
<reference evidence="2" key="1">
    <citation type="journal article" date="2020" name="Stud. Mycol.">
        <title>101 Dothideomycetes genomes: a test case for predicting lifestyles and emergence of pathogens.</title>
        <authorList>
            <person name="Haridas S."/>
            <person name="Albert R."/>
            <person name="Binder M."/>
            <person name="Bloem J."/>
            <person name="Labutti K."/>
            <person name="Salamov A."/>
            <person name="Andreopoulos B."/>
            <person name="Baker S."/>
            <person name="Barry K."/>
            <person name="Bills G."/>
            <person name="Bluhm B."/>
            <person name="Cannon C."/>
            <person name="Castanera R."/>
            <person name="Culley D."/>
            <person name="Daum C."/>
            <person name="Ezra D."/>
            <person name="Gonzalez J."/>
            <person name="Henrissat B."/>
            <person name="Kuo A."/>
            <person name="Liang C."/>
            <person name="Lipzen A."/>
            <person name="Lutzoni F."/>
            <person name="Magnuson J."/>
            <person name="Mondo S."/>
            <person name="Nolan M."/>
            <person name="Ohm R."/>
            <person name="Pangilinan J."/>
            <person name="Park H.-J."/>
            <person name="Ramirez L."/>
            <person name="Alfaro M."/>
            <person name="Sun H."/>
            <person name="Tritt A."/>
            <person name="Yoshinaga Y."/>
            <person name="Zwiers L.-H."/>
            <person name="Turgeon B."/>
            <person name="Goodwin S."/>
            <person name="Spatafora J."/>
            <person name="Crous P."/>
            <person name="Grigoriev I."/>
        </authorList>
    </citation>
    <scope>NUCLEOTIDE SEQUENCE</scope>
    <source>
        <strain evidence="2">HMLAC05119</strain>
    </source>
</reference>
<keyword evidence="3" id="KW-1185">Reference proteome</keyword>
<organism evidence="2 3">
    <name type="scientific">Ampelomyces quisqualis</name>
    <name type="common">Powdery mildew agent</name>
    <dbReference type="NCBI Taxonomy" id="50730"/>
    <lineage>
        <taxon>Eukaryota</taxon>
        <taxon>Fungi</taxon>
        <taxon>Dikarya</taxon>
        <taxon>Ascomycota</taxon>
        <taxon>Pezizomycotina</taxon>
        <taxon>Dothideomycetes</taxon>
        <taxon>Pleosporomycetidae</taxon>
        <taxon>Pleosporales</taxon>
        <taxon>Pleosporineae</taxon>
        <taxon>Phaeosphaeriaceae</taxon>
        <taxon>Ampelomyces</taxon>
    </lineage>
</organism>
<gene>
    <name evidence="2" type="ORF">BDU57DRAFT_206957</name>
</gene>
<evidence type="ECO:0000313" key="2">
    <source>
        <dbReference type="EMBL" id="KAF1915814.1"/>
    </source>
</evidence>
<feature type="compositionally biased region" description="Polar residues" evidence="1">
    <location>
        <begin position="29"/>
        <end position="44"/>
    </location>
</feature>
<accession>A0A6A5QMV0</accession>
<evidence type="ECO:0000256" key="1">
    <source>
        <dbReference type="SAM" id="MobiDB-lite"/>
    </source>
</evidence>
<proteinExistence type="predicted"/>
<dbReference type="Proteomes" id="UP000800096">
    <property type="component" value="Unassembled WGS sequence"/>
</dbReference>
<evidence type="ECO:0000313" key="3">
    <source>
        <dbReference type="Proteomes" id="UP000800096"/>
    </source>
</evidence>
<dbReference type="AlphaFoldDB" id="A0A6A5QMV0"/>
<sequence>MPLFIPPRKQSKVSIRSTYLVETKHIPHPSTNKPNPERQNVTCFTPSPPSTTPLPSPPPSKKNNSAKQASHAPKHSDTHTSVPTRINPLPPTPPEKKNRHQTINNKLWYVKRQSVEATGCMFRDKT</sequence>
<protein>
    <submittedName>
        <fullName evidence="2">Uncharacterized protein</fullName>
    </submittedName>
</protein>
<feature type="region of interest" description="Disordered" evidence="1">
    <location>
        <begin position="1"/>
        <end position="105"/>
    </location>
</feature>
<dbReference type="EMBL" id="ML979135">
    <property type="protein sequence ID" value="KAF1915814.1"/>
    <property type="molecule type" value="Genomic_DNA"/>
</dbReference>
<name>A0A6A5QMV0_AMPQU</name>